<sequence length="72" mass="7446">LAISAFLLCECVSIESAGPRPALQLSNLKRINLQGTLHSSASPEEDSLPLPRESPESSSAASRRVAASGSAL</sequence>
<evidence type="ECO:0000313" key="3">
    <source>
        <dbReference type="Proteomes" id="UP000265180"/>
    </source>
</evidence>
<accession>A0A3P9LM48</accession>
<reference evidence="2" key="4">
    <citation type="submission" date="2025-09" db="UniProtKB">
        <authorList>
            <consortium name="Ensembl"/>
        </authorList>
    </citation>
    <scope>IDENTIFICATION</scope>
    <source>
        <strain evidence="2">HNI</strain>
    </source>
</reference>
<reference evidence="2" key="3">
    <citation type="submission" date="2025-08" db="UniProtKB">
        <authorList>
            <consortium name="Ensembl"/>
        </authorList>
    </citation>
    <scope>IDENTIFICATION</scope>
    <source>
        <strain evidence="2">HNI</strain>
    </source>
</reference>
<organism evidence="2 3">
    <name type="scientific">Oryzias latipes</name>
    <name type="common">Japanese rice fish</name>
    <name type="synonym">Japanese killifish</name>
    <dbReference type="NCBI Taxonomy" id="8090"/>
    <lineage>
        <taxon>Eukaryota</taxon>
        <taxon>Metazoa</taxon>
        <taxon>Chordata</taxon>
        <taxon>Craniata</taxon>
        <taxon>Vertebrata</taxon>
        <taxon>Euteleostomi</taxon>
        <taxon>Actinopterygii</taxon>
        <taxon>Neopterygii</taxon>
        <taxon>Teleostei</taxon>
        <taxon>Neoteleostei</taxon>
        <taxon>Acanthomorphata</taxon>
        <taxon>Ovalentaria</taxon>
        <taxon>Atherinomorphae</taxon>
        <taxon>Beloniformes</taxon>
        <taxon>Adrianichthyidae</taxon>
        <taxon>Oryziinae</taxon>
        <taxon>Oryzias</taxon>
    </lineage>
</organism>
<protein>
    <submittedName>
        <fullName evidence="2">Uncharacterized protein</fullName>
    </submittedName>
</protein>
<dbReference type="Proteomes" id="UP000265180">
    <property type="component" value="Chromosome 7"/>
</dbReference>
<feature type="compositionally biased region" description="Low complexity" evidence="1">
    <location>
        <begin position="48"/>
        <end position="72"/>
    </location>
</feature>
<feature type="region of interest" description="Disordered" evidence="1">
    <location>
        <begin position="36"/>
        <end position="72"/>
    </location>
</feature>
<evidence type="ECO:0000313" key="2">
    <source>
        <dbReference type="Ensembl" id="ENSORLP00020021794.1"/>
    </source>
</evidence>
<proteinExistence type="predicted"/>
<reference evidence="2 3" key="2">
    <citation type="submission" date="2017-04" db="EMBL/GenBank/DDBJ databases">
        <title>CpG methylation of centromeres and impact of large insertions on vertebrate speciation.</title>
        <authorList>
            <person name="Ichikawa K."/>
            <person name="Yoshimura J."/>
            <person name="Morishita S."/>
        </authorList>
    </citation>
    <scope>NUCLEOTIDE SEQUENCE</scope>
    <source>
        <strain evidence="2 3">HNI</strain>
    </source>
</reference>
<dbReference type="Ensembl" id="ENSORLT00020013684.1">
    <property type="protein sequence ID" value="ENSORLP00020021794.1"/>
    <property type="gene ID" value="ENSORLG00020001759.1"/>
</dbReference>
<dbReference type="AlphaFoldDB" id="A0A3P9LM48"/>
<reference key="1">
    <citation type="journal article" date="2007" name="Nature">
        <title>The medaka draft genome and insights into vertebrate genome evolution.</title>
        <authorList>
            <person name="Kasahara M."/>
            <person name="Naruse K."/>
            <person name="Sasaki S."/>
            <person name="Nakatani Y."/>
            <person name="Qu W."/>
            <person name="Ahsan B."/>
            <person name="Yamada T."/>
            <person name="Nagayasu Y."/>
            <person name="Doi K."/>
            <person name="Kasai Y."/>
            <person name="Jindo T."/>
            <person name="Kobayashi D."/>
            <person name="Shimada A."/>
            <person name="Toyoda A."/>
            <person name="Kuroki Y."/>
            <person name="Fujiyama A."/>
            <person name="Sasaki T."/>
            <person name="Shimizu A."/>
            <person name="Asakawa S."/>
            <person name="Shimizu N."/>
            <person name="Hashimoto S."/>
            <person name="Yang J."/>
            <person name="Lee Y."/>
            <person name="Matsushima K."/>
            <person name="Sugano S."/>
            <person name="Sakaizumi M."/>
            <person name="Narita T."/>
            <person name="Ohishi K."/>
            <person name="Haga S."/>
            <person name="Ohta F."/>
            <person name="Nomoto H."/>
            <person name="Nogata K."/>
            <person name="Morishita T."/>
            <person name="Endo T."/>
            <person name="Shin-I T."/>
            <person name="Takeda H."/>
            <person name="Morishita S."/>
            <person name="Kohara Y."/>
        </authorList>
    </citation>
    <scope>NUCLEOTIDE SEQUENCE [LARGE SCALE GENOMIC DNA]</scope>
    <source>
        <strain>Hd-rR</strain>
    </source>
</reference>
<evidence type="ECO:0000256" key="1">
    <source>
        <dbReference type="SAM" id="MobiDB-lite"/>
    </source>
</evidence>
<name>A0A3P9LM48_ORYLA</name>